<name>A0ABW8YV61_9FLAO</name>
<proteinExistence type="predicted"/>
<evidence type="ECO:0000259" key="1">
    <source>
        <dbReference type="Pfam" id="PF07883"/>
    </source>
</evidence>
<evidence type="ECO:0000313" key="2">
    <source>
        <dbReference type="EMBL" id="MFL9844199.1"/>
    </source>
</evidence>
<sequence length="164" mass="17980">METQHYNFQDDGHIPNSVFPAVVYKKAFSGDNLAEVMERHFAGNNWTNSWRNGVYPYHHYHSITHEVLGVYSGTAELQLGGEKGKKIAVAPGDVMILPAGTGHKKISASADFGVVGAYPNGSDYDIMKGEPGERPAADERIARVPFPENDPVQGNRGGIIELWK</sequence>
<dbReference type="Gene3D" id="2.60.120.10">
    <property type="entry name" value="Jelly Rolls"/>
    <property type="match status" value="1"/>
</dbReference>
<evidence type="ECO:0000313" key="3">
    <source>
        <dbReference type="Proteomes" id="UP001629156"/>
    </source>
</evidence>
<dbReference type="InterPro" id="IPR013096">
    <property type="entry name" value="Cupin_2"/>
</dbReference>
<dbReference type="RefSeq" id="WP_408084451.1">
    <property type="nucleotide sequence ID" value="NZ_JBELPZ010000005.1"/>
</dbReference>
<protein>
    <submittedName>
        <fullName evidence="2">Cupin domain-containing protein</fullName>
    </submittedName>
</protein>
<dbReference type="SUPFAM" id="SSF51182">
    <property type="entry name" value="RmlC-like cupins"/>
    <property type="match status" value="1"/>
</dbReference>
<gene>
    <name evidence="2" type="ORF">ABS766_07190</name>
</gene>
<dbReference type="InterPro" id="IPR047121">
    <property type="entry name" value="YjiB-like"/>
</dbReference>
<accession>A0ABW8YV61</accession>
<dbReference type="PANTHER" id="PTHR36448">
    <property type="entry name" value="BLR7373 PROTEIN"/>
    <property type="match status" value="1"/>
</dbReference>
<feature type="domain" description="Cupin type-2" evidence="1">
    <location>
        <begin position="58"/>
        <end position="106"/>
    </location>
</feature>
<dbReference type="InterPro" id="IPR011051">
    <property type="entry name" value="RmlC_Cupin_sf"/>
</dbReference>
<keyword evidence="3" id="KW-1185">Reference proteome</keyword>
<dbReference type="Proteomes" id="UP001629156">
    <property type="component" value="Unassembled WGS sequence"/>
</dbReference>
<dbReference type="PIRSF" id="PIRSF019307">
    <property type="entry name" value="UCP019307"/>
    <property type="match status" value="1"/>
</dbReference>
<reference evidence="2 3" key="1">
    <citation type="submission" date="2024-06" db="EMBL/GenBank/DDBJ databases">
        <authorList>
            <person name="Kaempfer P."/>
            <person name="Viver T."/>
        </authorList>
    </citation>
    <scope>NUCLEOTIDE SEQUENCE [LARGE SCALE GENOMIC DNA]</scope>
    <source>
        <strain evidence="2 3">ST-119</strain>
    </source>
</reference>
<comment type="caution">
    <text evidence="2">The sequence shown here is derived from an EMBL/GenBank/DDBJ whole genome shotgun (WGS) entry which is preliminary data.</text>
</comment>
<dbReference type="PANTHER" id="PTHR36448:SF2">
    <property type="entry name" value="CUPIN TYPE-1 DOMAIN-CONTAINING PROTEIN"/>
    <property type="match status" value="1"/>
</dbReference>
<dbReference type="InterPro" id="IPR014710">
    <property type="entry name" value="RmlC-like_jellyroll"/>
</dbReference>
<dbReference type="InterPro" id="IPR014500">
    <property type="entry name" value="UCP019307_cupin"/>
</dbReference>
<dbReference type="EMBL" id="JBELPZ010000005">
    <property type="protein sequence ID" value="MFL9844199.1"/>
    <property type="molecule type" value="Genomic_DNA"/>
</dbReference>
<organism evidence="2 3">
    <name type="scientific">Flavobacterium rhizosphaerae</name>
    <dbReference type="NCBI Taxonomy" id="3163298"/>
    <lineage>
        <taxon>Bacteria</taxon>
        <taxon>Pseudomonadati</taxon>
        <taxon>Bacteroidota</taxon>
        <taxon>Flavobacteriia</taxon>
        <taxon>Flavobacteriales</taxon>
        <taxon>Flavobacteriaceae</taxon>
        <taxon>Flavobacterium</taxon>
    </lineage>
</organism>
<dbReference type="CDD" id="cd02219">
    <property type="entry name" value="cupin_YjlB-like"/>
    <property type="match status" value="1"/>
</dbReference>
<dbReference type="Pfam" id="PF07883">
    <property type="entry name" value="Cupin_2"/>
    <property type="match status" value="1"/>
</dbReference>